<keyword evidence="8" id="KW-0408">Iron</keyword>
<dbReference type="GO" id="GO:0051539">
    <property type="term" value="F:4 iron, 4 sulfur cluster binding"/>
    <property type="evidence" value="ECO:0007669"/>
    <property type="project" value="UniProtKB-KW"/>
</dbReference>
<dbReference type="PANTHER" id="PTHR30352:SF13">
    <property type="entry name" value="GLYCYL-RADICAL ENZYME ACTIVATING ENZYME YJJW-RELATED"/>
    <property type="match status" value="1"/>
</dbReference>
<dbReference type="GO" id="GO:0016491">
    <property type="term" value="F:oxidoreductase activity"/>
    <property type="evidence" value="ECO:0007669"/>
    <property type="project" value="UniProtKB-KW"/>
</dbReference>
<evidence type="ECO:0000256" key="4">
    <source>
        <dbReference type="ARBA" id="ARBA00022485"/>
    </source>
</evidence>
<keyword evidence="6" id="KW-0479">Metal-binding</keyword>
<dbReference type="Pfam" id="PF04055">
    <property type="entry name" value="Radical_SAM"/>
    <property type="match status" value="1"/>
</dbReference>
<accession>A0A6L2R5D9</accession>
<dbReference type="EMBL" id="BLLL01000004">
    <property type="protein sequence ID" value="GFH62735.1"/>
    <property type="molecule type" value="Genomic_DNA"/>
</dbReference>
<dbReference type="InterPro" id="IPR007197">
    <property type="entry name" value="rSAM"/>
</dbReference>
<comment type="subunit">
    <text evidence="3">Monomer.</text>
</comment>
<dbReference type="SFLD" id="SFLDS00029">
    <property type="entry name" value="Radical_SAM"/>
    <property type="match status" value="1"/>
</dbReference>
<reference evidence="11 12" key="1">
    <citation type="journal article" date="2020" name="ISME J.">
        <title>Parallel Reductive Genome Evolution in Desulfovibrio Ectosymbionts Independently Acquired by Trichonympha Protists in the Termite Gut.</title>
        <authorList>
            <person name="Takeuchi M."/>
            <person name="Kuwahara H."/>
            <person name="Murakami T."/>
            <person name="Takahashi K."/>
            <person name="Kajitani R."/>
            <person name="Toyoda A."/>
            <person name="Itoh T."/>
            <person name="Ohkuma M."/>
            <person name="Hongoh Y."/>
        </authorList>
    </citation>
    <scope>NUCLEOTIDE SEQUENCE [LARGE SCALE GENOMIC DNA]</scope>
    <source>
        <strain evidence="11">ZnDsv-02</strain>
    </source>
</reference>
<name>A0A6L2R5D9_9BACT</name>
<dbReference type="CDD" id="cd01335">
    <property type="entry name" value="Radical_SAM"/>
    <property type="match status" value="1"/>
</dbReference>
<evidence type="ECO:0000256" key="6">
    <source>
        <dbReference type="ARBA" id="ARBA00022723"/>
    </source>
</evidence>
<evidence type="ECO:0000256" key="2">
    <source>
        <dbReference type="ARBA" id="ARBA00009777"/>
    </source>
</evidence>
<dbReference type="AlphaFoldDB" id="A0A6L2R5D9"/>
<proteinExistence type="inferred from homology"/>
<dbReference type="PROSITE" id="PS51918">
    <property type="entry name" value="RADICAL_SAM"/>
    <property type="match status" value="1"/>
</dbReference>
<evidence type="ECO:0000259" key="10">
    <source>
        <dbReference type="PROSITE" id="PS51918"/>
    </source>
</evidence>
<dbReference type="InterPro" id="IPR013785">
    <property type="entry name" value="Aldolase_TIM"/>
</dbReference>
<evidence type="ECO:0000256" key="5">
    <source>
        <dbReference type="ARBA" id="ARBA00022691"/>
    </source>
</evidence>
<evidence type="ECO:0000256" key="8">
    <source>
        <dbReference type="ARBA" id="ARBA00023004"/>
    </source>
</evidence>
<dbReference type="Gene3D" id="3.20.20.70">
    <property type="entry name" value="Aldolase class I"/>
    <property type="match status" value="1"/>
</dbReference>
<comment type="cofactor">
    <cofactor evidence="1">
        <name>[4Fe-4S] cluster</name>
        <dbReference type="ChEBI" id="CHEBI:49883"/>
    </cofactor>
</comment>
<evidence type="ECO:0000256" key="3">
    <source>
        <dbReference type="ARBA" id="ARBA00011245"/>
    </source>
</evidence>
<dbReference type="NCBIfam" id="TIGR02495">
    <property type="entry name" value="NrdG2"/>
    <property type="match status" value="1"/>
</dbReference>
<keyword evidence="7" id="KW-0560">Oxidoreductase</keyword>
<comment type="similarity">
    <text evidence="2">Belongs to the organic radical-activating enzymes family.</text>
</comment>
<keyword evidence="9" id="KW-0411">Iron-sulfur</keyword>
<evidence type="ECO:0000256" key="9">
    <source>
        <dbReference type="ARBA" id="ARBA00023014"/>
    </source>
</evidence>
<keyword evidence="5" id="KW-0949">S-adenosyl-L-methionine</keyword>
<evidence type="ECO:0000313" key="11">
    <source>
        <dbReference type="EMBL" id="GFH62735.1"/>
    </source>
</evidence>
<dbReference type="InterPro" id="IPR034457">
    <property type="entry name" value="Organic_radical-activating"/>
</dbReference>
<evidence type="ECO:0000313" key="12">
    <source>
        <dbReference type="Proteomes" id="UP000505077"/>
    </source>
</evidence>
<dbReference type="InterPro" id="IPR058240">
    <property type="entry name" value="rSAM_sf"/>
</dbReference>
<evidence type="ECO:0000256" key="1">
    <source>
        <dbReference type="ARBA" id="ARBA00001966"/>
    </source>
</evidence>
<dbReference type="PANTHER" id="PTHR30352">
    <property type="entry name" value="PYRUVATE FORMATE-LYASE-ACTIVATING ENZYME"/>
    <property type="match status" value="1"/>
</dbReference>
<dbReference type="InterPro" id="IPR012840">
    <property type="entry name" value="NrdG2"/>
</dbReference>
<dbReference type="InterPro" id="IPR001989">
    <property type="entry name" value="Radical_activat_CS"/>
</dbReference>
<dbReference type="SUPFAM" id="SSF102114">
    <property type="entry name" value="Radical SAM enzymes"/>
    <property type="match status" value="1"/>
</dbReference>
<dbReference type="GO" id="GO:0046872">
    <property type="term" value="F:metal ion binding"/>
    <property type="evidence" value="ECO:0007669"/>
    <property type="project" value="UniProtKB-KW"/>
</dbReference>
<comment type="caution">
    <text evidence="11">The sequence shown here is derived from an EMBL/GenBank/DDBJ whole genome shotgun (WGS) entry which is preliminary data.</text>
</comment>
<dbReference type="SFLD" id="SFLDG01094">
    <property type="entry name" value="Uncharacterised_Radical_SAM_Su"/>
    <property type="match status" value="1"/>
</dbReference>
<keyword evidence="4" id="KW-0004">4Fe-4S</keyword>
<sequence length="229" mass="25384">MLLGALQKTTMLDFPGKVSAIVFTQGCNFLCPYCHNSGLVMCGQEALALADVLAFLAQRKRFLEGVVITGGEPTLQDDLPSFCSVLKSIGYAVKLDTNGSKPDVLRRLLQLDLLDYVAMDVKADPRQYPKKIFPGSLGESIIESMTILSEFQVPHEFRIPCVAPFVDADSFQGILEATQSRIPLFLQTVRLERVLEPDFFTETGRALERGEMETLKRQADACGRTCTIR</sequence>
<dbReference type="Proteomes" id="UP000505077">
    <property type="component" value="Unassembled WGS sequence"/>
</dbReference>
<organism evidence="11 12">
    <name type="scientific">Candidatus Desulfovibrio kirbyi</name>
    <dbReference type="NCBI Taxonomy" id="2696086"/>
    <lineage>
        <taxon>Bacteria</taxon>
        <taxon>Pseudomonadati</taxon>
        <taxon>Thermodesulfobacteriota</taxon>
        <taxon>Desulfovibrionia</taxon>
        <taxon>Desulfovibrionales</taxon>
        <taxon>Desulfovibrionaceae</taxon>
        <taxon>Desulfovibrio</taxon>
    </lineage>
</organism>
<gene>
    <name evidence="11" type="ORF">ZNDK_0506</name>
</gene>
<protein>
    <submittedName>
        <fullName evidence="11">Anaerobic ribonucleoside-triphosphate reductase activating protein</fullName>
    </submittedName>
</protein>
<dbReference type="PROSITE" id="PS01087">
    <property type="entry name" value="RADICAL_ACTIVATING"/>
    <property type="match status" value="1"/>
</dbReference>
<evidence type="ECO:0000256" key="7">
    <source>
        <dbReference type="ARBA" id="ARBA00023002"/>
    </source>
</evidence>
<feature type="domain" description="Radical SAM core" evidence="10">
    <location>
        <begin position="13"/>
        <end position="224"/>
    </location>
</feature>